<dbReference type="GO" id="GO:0010506">
    <property type="term" value="P:regulation of autophagy"/>
    <property type="evidence" value="ECO:0007669"/>
    <property type="project" value="InterPro"/>
</dbReference>
<evidence type="ECO:0000256" key="4">
    <source>
        <dbReference type="ARBA" id="ARBA00022490"/>
    </source>
</evidence>
<dbReference type="Gene3D" id="3.30.200.20">
    <property type="entry name" value="Phosphorylase Kinase, domain 1"/>
    <property type="match status" value="1"/>
</dbReference>
<dbReference type="FunFam" id="1.10.510.10:FF:000571">
    <property type="entry name" value="Maternal embryonic leucine zipper kinase"/>
    <property type="match status" value="1"/>
</dbReference>
<reference evidence="19" key="1">
    <citation type="submission" date="2025-08" db="UniProtKB">
        <authorList>
            <consortium name="Ensembl"/>
        </authorList>
    </citation>
    <scope>IDENTIFICATION</scope>
</reference>
<dbReference type="PROSITE" id="PS50011">
    <property type="entry name" value="PROTEIN_KINASE_DOM"/>
    <property type="match status" value="1"/>
</dbReference>
<evidence type="ECO:0000256" key="7">
    <source>
        <dbReference type="ARBA" id="ARBA00022737"/>
    </source>
</evidence>
<keyword evidence="5 16" id="KW-0723">Serine/threonine-protein kinase</keyword>
<dbReference type="GO" id="GO:0061709">
    <property type="term" value="P:reticulophagy"/>
    <property type="evidence" value="ECO:0007669"/>
    <property type="project" value="TreeGrafter"/>
</dbReference>
<dbReference type="GO" id="GO:0000045">
    <property type="term" value="P:autophagosome assembly"/>
    <property type="evidence" value="ECO:0007669"/>
    <property type="project" value="TreeGrafter"/>
</dbReference>
<evidence type="ECO:0000256" key="15">
    <source>
        <dbReference type="PROSITE-ProRule" id="PRU10141"/>
    </source>
</evidence>
<dbReference type="GeneTree" id="ENSGT00940000157689"/>
<dbReference type="AlphaFoldDB" id="A0A8C4R4R1"/>
<protein>
    <recommendedName>
        <fullName evidence="3">Serine/threonine-protein kinase ULK3</fullName>
        <ecNumber evidence="2">2.7.11.1</ecNumber>
    </recommendedName>
    <alternativeName>
        <fullName evidence="12">Unc-51-like kinase 3</fullName>
    </alternativeName>
</protein>
<evidence type="ECO:0000256" key="2">
    <source>
        <dbReference type="ARBA" id="ARBA00012513"/>
    </source>
</evidence>
<keyword evidence="4" id="KW-0963">Cytoplasm</keyword>
<keyword evidence="20" id="KW-1185">Reference proteome</keyword>
<evidence type="ECO:0000256" key="6">
    <source>
        <dbReference type="ARBA" id="ARBA00022679"/>
    </source>
</evidence>
<evidence type="ECO:0000313" key="20">
    <source>
        <dbReference type="Proteomes" id="UP000694388"/>
    </source>
</evidence>
<dbReference type="GO" id="GO:0034045">
    <property type="term" value="C:phagophore assembly site membrane"/>
    <property type="evidence" value="ECO:0007669"/>
    <property type="project" value="TreeGrafter"/>
</dbReference>
<dbReference type="GO" id="GO:0042594">
    <property type="term" value="P:response to starvation"/>
    <property type="evidence" value="ECO:0007669"/>
    <property type="project" value="TreeGrafter"/>
</dbReference>
<evidence type="ECO:0000256" key="5">
    <source>
        <dbReference type="ARBA" id="ARBA00022527"/>
    </source>
</evidence>
<dbReference type="GO" id="GO:0000422">
    <property type="term" value="P:autophagy of mitochondrion"/>
    <property type="evidence" value="ECO:0007669"/>
    <property type="project" value="TreeGrafter"/>
</dbReference>
<dbReference type="Pfam" id="PF04212">
    <property type="entry name" value="MIT"/>
    <property type="match status" value="2"/>
</dbReference>
<sequence>MASCAPPKLCNFVLTERLGSGTYATVYKGYSKSAIREVVAVKCIAKKSLNRAATENLLVEIEILKGIKHPHIVELKDFQWDNENIYLIMEFCAGGDLSHFIRSRRRLPEQLIRRFLQQLSSALKLLYEQKIAHLDLKPQNLLLTSSTNPQLKVADFGFAQYMQHEDGHSLRGSPLYMAPEMVCSRHYDAKADLWSVGVILYEALFGQPPFASKSFTELEEKILSKDPIKMPPGVQPSPECCDLLYQLLQRRPQDRVCFPEFFQHAFIDLEHMPSSQSLKTATSLLTRAVWKDQDGDLPAALGLYRQGLEHLIPALHYESDPQRKTALRSKVSEYISRAEELKAVLVSASEAASQQSLSNMELLKAMSKDNLRLCEALKLASCAIQHEKKDMYQALKMHRESLGELIIILEAEDAGRRKDSLHAEVQHLMARAEQIKEDIKMKESKASIMENDAFSESIRNACSIQ</sequence>
<feature type="domain" description="Protein kinase" evidence="18">
    <location>
        <begin position="12"/>
        <end position="267"/>
    </location>
</feature>
<dbReference type="SMART" id="SM00745">
    <property type="entry name" value="MIT"/>
    <property type="match status" value="2"/>
</dbReference>
<dbReference type="Proteomes" id="UP000694388">
    <property type="component" value="Unplaced"/>
</dbReference>
<comment type="similarity">
    <text evidence="16">Belongs to the protein kinase superfamily.</text>
</comment>
<keyword evidence="7" id="KW-0677">Repeat</keyword>
<evidence type="ECO:0000256" key="3">
    <source>
        <dbReference type="ARBA" id="ARBA00021644"/>
    </source>
</evidence>
<dbReference type="GO" id="GO:0034727">
    <property type="term" value="P:piecemeal microautophagy of the nucleus"/>
    <property type="evidence" value="ECO:0007669"/>
    <property type="project" value="TreeGrafter"/>
</dbReference>
<dbReference type="Pfam" id="PF00069">
    <property type="entry name" value="Pkinase"/>
    <property type="match status" value="1"/>
</dbReference>
<dbReference type="GO" id="GO:0005776">
    <property type="term" value="C:autophagosome"/>
    <property type="evidence" value="ECO:0007669"/>
    <property type="project" value="TreeGrafter"/>
</dbReference>
<reference evidence="19" key="2">
    <citation type="submission" date="2025-09" db="UniProtKB">
        <authorList>
            <consortium name="Ensembl"/>
        </authorList>
    </citation>
    <scope>IDENTIFICATION</scope>
</reference>
<dbReference type="InterPro" id="IPR045269">
    <property type="entry name" value="Atg1-like"/>
</dbReference>
<keyword evidence="11" id="KW-0072">Autophagy</keyword>
<dbReference type="InterPro" id="IPR008271">
    <property type="entry name" value="Ser/Thr_kinase_AS"/>
</dbReference>
<dbReference type="PANTHER" id="PTHR24348">
    <property type="entry name" value="SERINE/THREONINE-PROTEIN KINASE UNC-51-RELATED"/>
    <property type="match status" value="1"/>
</dbReference>
<dbReference type="GO" id="GO:0005829">
    <property type="term" value="C:cytosol"/>
    <property type="evidence" value="ECO:0007669"/>
    <property type="project" value="TreeGrafter"/>
</dbReference>
<dbReference type="SMART" id="SM00220">
    <property type="entry name" value="S_TKc"/>
    <property type="match status" value="1"/>
</dbReference>
<dbReference type="SUPFAM" id="SSF56112">
    <property type="entry name" value="Protein kinase-like (PK-like)"/>
    <property type="match status" value="1"/>
</dbReference>
<comment type="catalytic activity">
    <reaction evidence="13">
        <text>L-threonyl-[protein] + ATP = O-phospho-L-threonyl-[protein] + ADP + H(+)</text>
        <dbReference type="Rhea" id="RHEA:46608"/>
        <dbReference type="Rhea" id="RHEA-COMP:11060"/>
        <dbReference type="Rhea" id="RHEA-COMP:11605"/>
        <dbReference type="ChEBI" id="CHEBI:15378"/>
        <dbReference type="ChEBI" id="CHEBI:30013"/>
        <dbReference type="ChEBI" id="CHEBI:30616"/>
        <dbReference type="ChEBI" id="CHEBI:61977"/>
        <dbReference type="ChEBI" id="CHEBI:456216"/>
        <dbReference type="EC" id="2.7.11.1"/>
    </reaction>
</comment>
<evidence type="ECO:0000313" key="19">
    <source>
        <dbReference type="Ensembl" id="ENSEBUP00000024104.1"/>
    </source>
</evidence>
<dbReference type="CDD" id="cd14121">
    <property type="entry name" value="STKc_ULK3"/>
    <property type="match status" value="1"/>
</dbReference>
<name>A0A8C4R4R1_EPTBU</name>
<dbReference type="OMA" id="TQAVEHD"/>
<dbReference type="SUPFAM" id="SSF116846">
    <property type="entry name" value="MIT domain"/>
    <property type="match status" value="2"/>
</dbReference>
<evidence type="ECO:0000256" key="12">
    <source>
        <dbReference type="ARBA" id="ARBA00032242"/>
    </source>
</evidence>
<dbReference type="InterPro" id="IPR011009">
    <property type="entry name" value="Kinase-like_dom_sf"/>
</dbReference>
<evidence type="ECO:0000256" key="1">
    <source>
        <dbReference type="ARBA" id="ARBA00004496"/>
    </source>
</evidence>
<dbReference type="PROSITE" id="PS00107">
    <property type="entry name" value="PROTEIN_KINASE_ATP"/>
    <property type="match status" value="1"/>
</dbReference>
<keyword evidence="17" id="KW-0175">Coiled coil</keyword>
<dbReference type="PROSITE" id="PS00108">
    <property type="entry name" value="PROTEIN_KINASE_ST"/>
    <property type="match status" value="1"/>
</dbReference>
<evidence type="ECO:0000256" key="8">
    <source>
        <dbReference type="ARBA" id="ARBA00022741"/>
    </source>
</evidence>
<dbReference type="InterPro" id="IPR017441">
    <property type="entry name" value="Protein_kinase_ATP_BS"/>
</dbReference>
<keyword evidence="10 15" id="KW-0067">ATP-binding</keyword>
<dbReference type="Gene3D" id="1.20.58.80">
    <property type="entry name" value="Phosphotransferase system, lactose/cellobiose-type IIA subunit"/>
    <property type="match status" value="2"/>
</dbReference>
<evidence type="ECO:0000256" key="17">
    <source>
        <dbReference type="SAM" id="Coils"/>
    </source>
</evidence>
<organism evidence="19 20">
    <name type="scientific">Eptatretus burgeri</name>
    <name type="common">Inshore hagfish</name>
    <dbReference type="NCBI Taxonomy" id="7764"/>
    <lineage>
        <taxon>Eukaryota</taxon>
        <taxon>Metazoa</taxon>
        <taxon>Chordata</taxon>
        <taxon>Craniata</taxon>
        <taxon>Vertebrata</taxon>
        <taxon>Cyclostomata</taxon>
        <taxon>Myxini</taxon>
        <taxon>Myxiniformes</taxon>
        <taxon>Myxinidae</taxon>
        <taxon>Eptatretinae</taxon>
        <taxon>Eptatretus</taxon>
    </lineage>
</organism>
<dbReference type="FunFam" id="3.30.200.20:FF:000238">
    <property type="entry name" value="Putative serine/threonine-protein kinase ULK3"/>
    <property type="match status" value="1"/>
</dbReference>
<dbReference type="InterPro" id="IPR007330">
    <property type="entry name" value="MIT_dom"/>
</dbReference>
<evidence type="ECO:0000256" key="10">
    <source>
        <dbReference type="ARBA" id="ARBA00022840"/>
    </source>
</evidence>
<evidence type="ECO:0000259" key="18">
    <source>
        <dbReference type="PROSITE" id="PS50011"/>
    </source>
</evidence>
<evidence type="ECO:0000256" key="9">
    <source>
        <dbReference type="ARBA" id="ARBA00022777"/>
    </source>
</evidence>
<dbReference type="InterPro" id="IPR000719">
    <property type="entry name" value="Prot_kinase_dom"/>
</dbReference>
<accession>A0A8C4R4R1</accession>
<dbReference type="PANTHER" id="PTHR24348:SF65">
    <property type="entry name" value="SERINE_THREONINE-PROTEIN KINASE ULK3"/>
    <property type="match status" value="1"/>
</dbReference>
<comment type="subcellular location">
    <subcellularLocation>
        <location evidence="1">Cytoplasm</location>
    </subcellularLocation>
</comment>
<dbReference type="EC" id="2.7.11.1" evidence="2"/>
<dbReference type="GO" id="GO:0005524">
    <property type="term" value="F:ATP binding"/>
    <property type="evidence" value="ECO:0007669"/>
    <property type="project" value="UniProtKB-UniRule"/>
</dbReference>
<comment type="catalytic activity">
    <reaction evidence="14">
        <text>L-seryl-[protein] + ATP = O-phospho-L-seryl-[protein] + ADP + H(+)</text>
        <dbReference type="Rhea" id="RHEA:17989"/>
        <dbReference type="Rhea" id="RHEA-COMP:9863"/>
        <dbReference type="Rhea" id="RHEA-COMP:11604"/>
        <dbReference type="ChEBI" id="CHEBI:15378"/>
        <dbReference type="ChEBI" id="CHEBI:29999"/>
        <dbReference type="ChEBI" id="CHEBI:30616"/>
        <dbReference type="ChEBI" id="CHEBI:83421"/>
        <dbReference type="ChEBI" id="CHEBI:456216"/>
        <dbReference type="EC" id="2.7.11.1"/>
    </reaction>
</comment>
<proteinExistence type="inferred from homology"/>
<keyword evidence="6" id="KW-0808">Transferase</keyword>
<evidence type="ECO:0000256" key="14">
    <source>
        <dbReference type="ARBA" id="ARBA00048679"/>
    </source>
</evidence>
<dbReference type="Ensembl" id="ENSEBUT00000024680.1">
    <property type="protein sequence ID" value="ENSEBUP00000024104.1"/>
    <property type="gene ID" value="ENSEBUG00000014843.1"/>
</dbReference>
<dbReference type="Gene3D" id="1.10.510.10">
    <property type="entry name" value="Transferase(Phosphotransferase) domain 1"/>
    <property type="match status" value="1"/>
</dbReference>
<keyword evidence="9" id="KW-0418">Kinase</keyword>
<evidence type="ECO:0000256" key="16">
    <source>
        <dbReference type="RuleBase" id="RU000304"/>
    </source>
</evidence>
<dbReference type="InterPro" id="IPR036181">
    <property type="entry name" value="MIT_dom_sf"/>
</dbReference>
<keyword evidence="8 15" id="KW-0547">Nucleotide-binding</keyword>
<evidence type="ECO:0000256" key="13">
    <source>
        <dbReference type="ARBA" id="ARBA00047899"/>
    </source>
</evidence>
<evidence type="ECO:0000256" key="11">
    <source>
        <dbReference type="ARBA" id="ARBA00023006"/>
    </source>
</evidence>
<feature type="coiled-coil region" evidence="17">
    <location>
        <begin position="418"/>
        <end position="452"/>
    </location>
</feature>
<feature type="binding site" evidence="15">
    <location>
        <position position="47"/>
    </location>
    <ligand>
        <name>ATP</name>
        <dbReference type="ChEBI" id="CHEBI:30616"/>
    </ligand>
</feature>
<dbReference type="GO" id="GO:0004674">
    <property type="term" value="F:protein serine/threonine kinase activity"/>
    <property type="evidence" value="ECO:0007669"/>
    <property type="project" value="UniProtKB-KW"/>
</dbReference>